<dbReference type="InterPro" id="IPR000120">
    <property type="entry name" value="Amidase"/>
</dbReference>
<protein>
    <submittedName>
        <fullName evidence="3">Asp-tRNA(Asn)/Glu-tRNA(Gln) amidotransferase GatCAB subunit A</fullName>
    </submittedName>
</protein>
<evidence type="ECO:0000313" key="3">
    <source>
        <dbReference type="EMBL" id="ASV66832.1"/>
    </source>
</evidence>
<evidence type="ECO:0000256" key="1">
    <source>
        <dbReference type="ARBA" id="ARBA00009199"/>
    </source>
</evidence>
<dbReference type="Proteomes" id="UP000215137">
    <property type="component" value="Chromosome"/>
</dbReference>
<dbReference type="PANTHER" id="PTHR11895">
    <property type="entry name" value="TRANSAMIDASE"/>
    <property type="match status" value="1"/>
</dbReference>
<gene>
    <name evidence="3" type="ORF">CKF48_05550</name>
</gene>
<evidence type="ECO:0000259" key="2">
    <source>
        <dbReference type="Pfam" id="PF01425"/>
    </source>
</evidence>
<dbReference type="GO" id="GO:0016740">
    <property type="term" value="F:transferase activity"/>
    <property type="evidence" value="ECO:0007669"/>
    <property type="project" value="UniProtKB-KW"/>
</dbReference>
<feature type="domain" description="Amidase" evidence="2">
    <location>
        <begin position="25"/>
        <end position="439"/>
    </location>
</feature>
<keyword evidence="4" id="KW-1185">Reference proteome</keyword>
<organism evidence="3 4">
    <name type="scientific">Cytobacillus kochii</name>
    <dbReference type="NCBI Taxonomy" id="859143"/>
    <lineage>
        <taxon>Bacteria</taxon>
        <taxon>Bacillati</taxon>
        <taxon>Bacillota</taxon>
        <taxon>Bacilli</taxon>
        <taxon>Bacillales</taxon>
        <taxon>Bacillaceae</taxon>
        <taxon>Cytobacillus</taxon>
    </lineage>
</organism>
<dbReference type="KEGG" id="bko:CKF48_05550"/>
<dbReference type="Gene3D" id="3.90.1300.10">
    <property type="entry name" value="Amidase signature (AS) domain"/>
    <property type="match status" value="1"/>
</dbReference>
<dbReference type="Pfam" id="PF01425">
    <property type="entry name" value="Amidase"/>
    <property type="match status" value="1"/>
</dbReference>
<proteinExistence type="inferred from homology"/>
<accession>A0A248TFD9</accession>
<dbReference type="InterPro" id="IPR036928">
    <property type="entry name" value="AS_sf"/>
</dbReference>
<dbReference type="PANTHER" id="PTHR11895:SF7">
    <property type="entry name" value="GLUTAMYL-TRNA(GLN) AMIDOTRANSFERASE SUBUNIT A, MITOCHONDRIAL"/>
    <property type="match status" value="1"/>
</dbReference>
<evidence type="ECO:0000313" key="4">
    <source>
        <dbReference type="Proteomes" id="UP000215137"/>
    </source>
</evidence>
<dbReference type="RefSeq" id="WP_095370407.1">
    <property type="nucleotide sequence ID" value="NZ_CP022983.1"/>
</dbReference>
<dbReference type="PROSITE" id="PS00571">
    <property type="entry name" value="AMIDASES"/>
    <property type="match status" value="1"/>
</dbReference>
<dbReference type="InterPro" id="IPR023631">
    <property type="entry name" value="Amidase_dom"/>
</dbReference>
<dbReference type="InterPro" id="IPR020556">
    <property type="entry name" value="Amidase_CS"/>
</dbReference>
<comment type="similarity">
    <text evidence="1">Belongs to the amidase family.</text>
</comment>
<name>A0A248TFD9_9BACI</name>
<dbReference type="EMBL" id="CP022983">
    <property type="protein sequence ID" value="ASV66832.1"/>
    <property type="molecule type" value="Genomic_DNA"/>
</dbReference>
<dbReference type="AlphaFoldDB" id="A0A248TFD9"/>
<dbReference type="OrthoDB" id="9811471at2"/>
<dbReference type="SUPFAM" id="SSF75304">
    <property type="entry name" value="Amidase signature (AS) enzymes"/>
    <property type="match status" value="1"/>
</dbReference>
<keyword evidence="3" id="KW-0808">Transferase</keyword>
<sequence length="467" mass="51429">MENVFFKDIESVAQMLKVQEVSPIDLTKKLLERIQSINPVLNAYITLMSKDALEQATVLEKELKEGIIRGPLHGIPIALKDIFETKGSVTTSGSRIFENFISQKDAEIVKLLKKAGAIIIGKANLHEFAMGATTENPHYGPSRNPWNILKIPGGSSGGSAVAVAAGMAFAAIGTDTGGSIRLPSALCGVVGLKPTYDLISTDGCTPLSKSLDHIGPMTRTVADSRILLQVMADAKKLERVDLSIRLKDLKGVKVAICKDYFFEGIYEEIAIHIHQALAKLENLGAEIIEVDIVGIQEALQAQKIIFKAEAYAFHESMFMDKSHLYGEDIQFRLQAGKDVLASEYIQAKQYQQAFQQHIEHKMQAEQIDVFFSPTNIIPPFDIGSVGPEESVNNIFRLGKTPLGNLLGLPILSVPCGFTSERLPIGFQIMGRMFEEGKVLAIGEVYEQSEGWVSYLERNEVYQIEKTM</sequence>
<reference evidence="3 4" key="1">
    <citation type="submission" date="2017-08" db="EMBL/GenBank/DDBJ databases">
        <title>Complete Genome Sequence of Bacillus kochii Oregon-R-modENCODE STRAIN BDGP4, isolated from Drosophila melanogaster gut.</title>
        <authorList>
            <person name="Wan K.H."/>
            <person name="Yu C."/>
            <person name="Park S."/>
            <person name="Hammonds A.S."/>
            <person name="Booth B.W."/>
            <person name="Celniker S.E."/>
        </authorList>
    </citation>
    <scope>NUCLEOTIDE SEQUENCE [LARGE SCALE GENOMIC DNA]</scope>
    <source>
        <strain evidence="3 4">BDGP4</strain>
    </source>
</reference>